<name>A0ABT6UA62_9GAMM</name>
<dbReference type="PANTHER" id="PTHR11941">
    <property type="entry name" value="ENOYL-COA HYDRATASE-RELATED"/>
    <property type="match status" value="1"/>
</dbReference>
<dbReference type="RefSeq" id="WP_241407168.1">
    <property type="nucleotide sequence ID" value="NZ_JAOTLW010000002.1"/>
</dbReference>
<dbReference type="Pfam" id="PF00378">
    <property type="entry name" value="ECH_1"/>
    <property type="match status" value="1"/>
</dbReference>
<dbReference type="EMBL" id="JAOTLW010000002">
    <property type="protein sequence ID" value="MDI5830381.1"/>
    <property type="molecule type" value="Genomic_DNA"/>
</dbReference>
<evidence type="ECO:0000256" key="3">
    <source>
        <dbReference type="RuleBase" id="RU003707"/>
    </source>
</evidence>
<comment type="similarity">
    <text evidence="1 3">Belongs to the enoyl-CoA hydratase/isomerase family.</text>
</comment>
<dbReference type="InterPro" id="IPR014748">
    <property type="entry name" value="Enoyl-CoA_hydra_C"/>
</dbReference>
<dbReference type="PANTHER" id="PTHR11941:SF141">
    <property type="entry name" value="ENOYL-COA HYDRATASE_ISOMERASE-RELATED"/>
    <property type="match status" value="1"/>
</dbReference>
<gene>
    <name evidence="4" type="ORF">ODY93_02275</name>
</gene>
<dbReference type="Proteomes" id="UP001159075">
    <property type="component" value="Unassembled WGS sequence"/>
</dbReference>
<comment type="caution">
    <text evidence="4">The sequence shown here is derived from an EMBL/GenBank/DDBJ whole genome shotgun (WGS) entry which is preliminary data.</text>
</comment>
<evidence type="ECO:0000313" key="4">
    <source>
        <dbReference type="EMBL" id="MDI5830381.1"/>
    </source>
</evidence>
<dbReference type="SUPFAM" id="SSF52096">
    <property type="entry name" value="ClpP/crotonase"/>
    <property type="match status" value="1"/>
</dbReference>
<evidence type="ECO:0000256" key="1">
    <source>
        <dbReference type="ARBA" id="ARBA00005254"/>
    </source>
</evidence>
<reference evidence="4 5" key="1">
    <citation type="submission" date="2022-09" db="EMBL/GenBank/DDBJ databases">
        <title>The outer-membrane cytochrome OmcA is essential for infection of Shewanella oneidensis by a zebrafish-associated bacteriophage.</title>
        <authorList>
            <person name="Grenfell A.W."/>
            <person name="Intile P."/>
            <person name="Mcfarlane J."/>
            <person name="Leung D."/>
            <person name="Abdalla K."/>
            <person name="Wold M."/>
            <person name="Kees E."/>
            <person name="Gralnick J."/>
        </authorList>
    </citation>
    <scope>NUCLEOTIDE SEQUENCE [LARGE SCALE GENOMIC DNA]</scope>
    <source>
        <strain evidence="4 5">NF-5</strain>
    </source>
</reference>
<accession>A0ABT6UA62</accession>
<dbReference type="NCBIfam" id="NF006566">
    <property type="entry name" value="PRK09076.1"/>
    <property type="match status" value="1"/>
</dbReference>
<keyword evidence="2" id="KW-0456">Lyase</keyword>
<dbReference type="InterPro" id="IPR001753">
    <property type="entry name" value="Enoyl-CoA_hydra/iso"/>
</dbReference>
<evidence type="ECO:0000313" key="5">
    <source>
        <dbReference type="Proteomes" id="UP001159075"/>
    </source>
</evidence>
<dbReference type="PROSITE" id="PS00166">
    <property type="entry name" value="ENOYL_COA_HYDRATASE"/>
    <property type="match status" value="1"/>
</dbReference>
<dbReference type="InterPro" id="IPR029045">
    <property type="entry name" value="ClpP/crotonase-like_dom_sf"/>
</dbReference>
<dbReference type="Gene3D" id="1.10.12.10">
    <property type="entry name" value="Lyase 2-enoyl-coa Hydratase, Chain A, domain 2"/>
    <property type="match status" value="1"/>
</dbReference>
<protein>
    <submittedName>
        <fullName evidence="4">Enoyl-CoA hydratase</fullName>
    </submittedName>
</protein>
<dbReference type="InterPro" id="IPR018376">
    <property type="entry name" value="Enoyl-CoA_hyd/isom_CS"/>
</dbReference>
<evidence type="ECO:0000256" key="2">
    <source>
        <dbReference type="ARBA" id="ARBA00023239"/>
    </source>
</evidence>
<dbReference type="CDD" id="cd06558">
    <property type="entry name" value="crotonase-like"/>
    <property type="match status" value="1"/>
</dbReference>
<dbReference type="Gene3D" id="3.90.226.10">
    <property type="entry name" value="2-enoyl-CoA Hydratase, Chain A, domain 1"/>
    <property type="match status" value="1"/>
</dbReference>
<sequence length="257" mass="27324">MDYLVERIEGHTAILTMNNPPANTWTAQSLQALKAKVLELNANKDIYALVLTGEGNKFFSAGADLKLFSDGDKGNAASMAKHFGEAFETLSQFRGVSIAAINGYAMGGGLEVALACDIRIAETQAVMALPEATVGLLPCAGGTQNLTALVGEGWAKRMILCGERVNAAQALNLRLVEEVVETGEALNAAIALAAKVANQSPSSVTACKTLIQAGRQMPLSQALPIERELFVGLFDTEDQAEGVNAFLEKRKADWKNR</sequence>
<keyword evidence="5" id="KW-1185">Reference proteome</keyword>
<proteinExistence type="inferred from homology"/>
<organism evidence="4 5">
    <name type="scientific">Shewanella xiamenensis</name>
    <dbReference type="NCBI Taxonomy" id="332186"/>
    <lineage>
        <taxon>Bacteria</taxon>
        <taxon>Pseudomonadati</taxon>
        <taxon>Pseudomonadota</taxon>
        <taxon>Gammaproteobacteria</taxon>
        <taxon>Alteromonadales</taxon>
        <taxon>Shewanellaceae</taxon>
        <taxon>Shewanella</taxon>
    </lineage>
</organism>